<dbReference type="AlphaFoldDB" id="A0AAV1YZ47"/>
<accession>A0AAV1YZ47</accession>
<comment type="caution">
    <text evidence="1">The sequence shown here is derived from an EMBL/GenBank/DDBJ whole genome shotgun (WGS) entry which is preliminary data.</text>
</comment>
<sequence length="39" mass="4458">MSNFGAHLIILTMLRQQADTRSGIPLFRIACHGISRMWD</sequence>
<feature type="non-terminal residue" evidence="1">
    <location>
        <position position="39"/>
    </location>
</feature>
<name>A0AAV1YZ47_9ARAC</name>
<keyword evidence="2" id="KW-1185">Reference proteome</keyword>
<proteinExistence type="predicted"/>
<evidence type="ECO:0000313" key="2">
    <source>
        <dbReference type="Proteomes" id="UP001497382"/>
    </source>
</evidence>
<dbReference type="Proteomes" id="UP001497382">
    <property type="component" value="Unassembled WGS sequence"/>
</dbReference>
<gene>
    <name evidence="1" type="ORF">LARSCL_LOCUS2022</name>
</gene>
<reference evidence="1 2" key="1">
    <citation type="submission" date="2024-04" db="EMBL/GenBank/DDBJ databases">
        <authorList>
            <person name="Rising A."/>
            <person name="Reimegard J."/>
            <person name="Sonavane S."/>
            <person name="Akerstrom W."/>
            <person name="Nylinder S."/>
            <person name="Hedman E."/>
            <person name="Kallberg Y."/>
        </authorList>
    </citation>
    <scope>NUCLEOTIDE SEQUENCE [LARGE SCALE GENOMIC DNA]</scope>
</reference>
<protein>
    <submittedName>
        <fullName evidence="1">Uncharacterized protein</fullName>
    </submittedName>
</protein>
<organism evidence="1 2">
    <name type="scientific">Larinioides sclopetarius</name>
    <dbReference type="NCBI Taxonomy" id="280406"/>
    <lineage>
        <taxon>Eukaryota</taxon>
        <taxon>Metazoa</taxon>
        <taxon>Ecdysozoa</taxon>
        <taxon>Arthropoda</taxon>
        <taxon>Chelicerata</taxon>
        <taxon>Arachnida</taxon>
        <taxon>Araneae</taxon>
        <taxon>Araneomorphae</taxon>
        <taxon>Entelegynae</taxon>
        <taxon>Araneoidea</taxon>
        <taxon>Araneidae</taxon>
        <taxon>Larinioides</taxon>
    </lineage>
</organism>
<evidence type="ECO:0000313" key="1">
    <source>
        <dbReference type="EMBL" id="CAL1264421.1"/>
    </source>
</evidence>
<dbReference type="EMBL" id="CAXIEN010000013">
    <property type="protein sequence ID" value="CAL1264421.1"/>
    <property type="molecule type" value="Genomic_DNA"/>
</dbReference>